<dbReference type="InterPro" id="IPR004017">
    <property type="entry name" value="Cys_rich_dom"/>
</dbReference>
<dbReference type="AlphaFoldDB" id="A0A1Z5HUM7"/>
<reference evidence="4" key="1">
    <citation type="journal article" date="2017" name="Appl. Environ. Microbiol.">
        <title>Genomic Analysis of Calderihabitans maritimus KKC1, a Thermophilic, Hydrogenogenic, Carboxydotrophic Bacterium Isolated from Marine Sediment.</title>
        <authorList>
            <person name="Omae K."/>
            <person name="Yoneda Y."/>
            <person name="Fukuyama Y."/>
            <person name="Yoshida T."/>
            <person name="Sako Y."/>
        </authorList>
    </citation>
    <scope>NUCLEOTIDE SEQUENCE [LARGE SCALE GENOMIC DNA]</scope>
    <source>
        <strain evidence="4">KKC1</strain>
    </source>
</reference>
<proteinExistence type="predicted"/>
<keyword evidence="1" id="KW-0560">Oxidoreductase</keyword>
<dbReference type="GO" id="GO:0016491">
    <property type="term" value="F:oxidoreductase activity"/>
    <property type="evidence" value="ECO:0007669"/>
    <property type="project" value="UniProtKB-KW"/>
</dbReference>
<dbReference type="Gene3D" id="1.20.1050.140">
    <property type="match status" value="1"/>
</dbReference>
<dbReference type="OrthoDB" id="9777685at2"/>
<dbReference type="Gene3D" id="3.40.50.11810">
    <property type="match status" value="1"/>
</dbReference>
<organism evidence="3 4">
    <name type="scientific">Calderihabitans maritimus</name>
    <dbReference type="NCBI Taxonomy" id="1246530"/>
    <lineage>
        <taxon>Bacteria</taxon>
        <taxon>Bacillati</taxon>
        <taxon>Bacillota</taxon>
        <taxon>Clostridia</taxon>
        <taxon>Neomoorellales</taxon>
        <taxon>Calderihabitantaceae</taxon>
        <taxon>Calderihabitans</taxon>
    </lineage>
</organism>
<sequence>MKYAYYPGCSLHATGIEYNLSARAVAKHLGIELWEIPEWNCCGASAAHNTNHLLALALPARNLAIAEKEGLDVVVPCAACFSRLKATAKAVRESAATRQTIENIIEMNYSASNQVKALLDVIVTDVGLDSVKEKVKRPLTNLKVAAYYGCLLVRPPQLTEFDDPENPTTMDKLMEALGGTAVDWPYKTECCGAAHSTTKPEIGLKMINDILYHAQLAGAECIVTACPLCLLNLDMRQKEVEQRYGIKYNLPIFYFTELVGLAMGYAPKELGIERHFVDAKTLINEKDLLRHPTTRREEA</sequence>
<name>A0A1Z5HUM7_9FIRM</name>
<protein>
    <recommendedName>
        <fullName evidence="2">Cysteine-rich domain-containing protein</fullName>
    </recommendedName>
</protein>
<dbReference type="Proteomes" id="UP000197032">
    <property type="component" value="Unassembled WGS sequence"/>
</dbReference>
<evidence type="ECO:0000313" key="3">
    <source>
        <dbReference type="EMBL" id="GAW92990.1"/>
    </source>
</evidence>
<dbReference type="PANTHER" id="PTHR42947">
    <property type="entry name" value="COB--COM HETERODISULFIDE REDUCTASE SUBUNIT B 1"/>
    <property type="match status" value="1"/>
</dbReference>
<dbReference type="PANTHER" id="PTHR42947:SF1">
    <property type="entry name" value="COB--COM HETERODISULFIDE REDUCTASE SUBUNIT B 1"/>
    <property type="match status" value="1"/>
</dbReference>
<comment type="caution">
    <text evidence="3">The sequence shown here is derived from an EMBL/GenBank/DDBJ whole genome shotgun (WGS) entry which is preliminary data.</text>
</comment>
<dbReference type="RefSeq" id="WP_088554228.1">
    <property type="nucleotide sequence ID" value="NZ_BDGJ01000111.1"/>
</dbReference>
<evidence type="ECO:0000256" key="1">
    <source>
        <dbReference type="ARBA" id="ARBA00023002"/>
    </source>
</evidence>
<evidence type="ECO:0000259" key="2">
    <source>
        <dbReference type="Pfam" id="PF02754"/>
    </source>
</evidence>
<evidence type="ECO:0000313" key="4">
    <source>
        <dbReference type="Proteomes" id="UP000197032"/>
    </source>
</evidence>
<dbReference type="InterPro" id="IPR051278">
    <property type="entry name" value="HdrB/HdrD_reductase"/>
</dbReference>
<gene>
    <name evidence="3" type="ORF">KKC1_21350</name>
</gene>
<dbReference type="Pfam" id="PF02754">
    <property type="entry name" value="CCG"/>
    <property type="match status" value="2"/>
</dbReference>
<feature type="domain" description="Cysteine-rich" evidence="2">
    <location>
        <begin position="144"/>
        <end position="234"/>
    </location>
</feature>
<accession>A0A1Z5HUM7</accession>
<feature type="domain" description="Cysteine-rich" evidence="2">
    <location>
        <begin position="3"/>
        <end position="84"/>
    </location>
</feature>
<keyword evidence="4" id="KW-1185">Reference proteome</keyword>
<dbReference type="EMBL" id="BDGJ01000111">
    <property type="protein sequence ID" value="GAW92990.1"/>
    <property type="molecule type" value="Genomic_DNA"/>
</dbReference>